<dbReference type="EMBL" id="WNKS01000009">
    <property type="protein sequence ID" value="MTV31678.1"/>
    <property type="molecule type" value="Genomic_DNA"/>
</dbReference>
<reference evidence="1 2" key="1">
    <citation type="submission" date="2019-11" db="EMBL/GenBank/DDBJ databases">
        <title>Whole-genome sequence of a Rhodoblastus acidophilus DSM 142.</title>
        <authorList>
            <person name="Kyndt J.A."/>
            <person name="Meyer T.E."/>
        </authorList>
    </citation>
    <scope>NUCLEOTIDE SEQUENCE [LARGE SCALE GENOMIC DNA]</scope>
    <source>
        <strain evidence="1 2">DSM 142</strain>
    </source>
</reference>
<name>A0A6N8DMX1_RHOAC</name>
<evidence type="ECO:0000313" key="2">
    <source>
        <dbReference type="Proteomes" id="UP000439113"/>
    </source>
</evidence>
<accession>A0A6N8DMX1</accession>
<organism evidence="1 2">
    <name type="scientific">Rhodoblastus acidophilus</name>
    <name type="common">Rhodopseudomonas acidophila</name>
    <dbReference type="NCBI Taxonomy" id="1074"/>
    <lineage>
        <taxon>Bacteria</taxon>
        <taxon>Pseudomonadati</taxon>
        <taxon>Pseudomonadota</taxon>
        <taxon>Alphaproteobacteria</taxon>
        <taxon>Hyphomicrobiales</taxon>
        <taxon>Rhodoblastaceae</taxon>
        <taxon>Rhodoblastus</taxon>
    </lineage>
</organism>
<sequence length="92" mass="10352">MDCETANPSEDFTRIGAKDLFTDNVSCDFTKIEKDKTGWAFRLSCSEEGGPEFKAHGHLSHMGAQTIAFFVQRDTDRKHVEPEVFNACEPPK</sequence>
<proteinExistence type="predicted"/>
<evidence type="ECO:0000313" key="1">
    <source>
        <dbReference type="EMBL" id="MTV31678.1"/>
    </source>
</evidence>
<dbReference type="Proteomes" id="UP000439113">
    <property type="component" value="Unassembled WGS sequence"/>
</dbReference>
<dbReference type="AlphaFoldDB" id="A0A6N8DMX1"/>
<comment type="caution">
    <text evidence="1">The sequence shown here is derived from an EMBL/GenBank/DDBJ whole genome shotgun (WGS) entry which is preliminary data.</text>
</comment>
<protein>
    <submittedName>
        <fullName evidence="1">Uncharacterized protein</fullName>
    </submittedName>
</protein>
<gene>
    <name evidence="1" type="ORF">GJ654_11810</name>
</gene>